<accession>A0A520MED8</accession>
<keyword evidence="9" id="KW-0627">Porphyrin biosynthesis</keyword>
<proteinExistence type="inferred from homology"/>
<comment type="caution">
    <text evidence="15">The sequence shown here is derived from an EMBL/GenBank/DDBJ whole genome shotgun (WGS) entry which is preliminary data.</text>
</comment>
<keyword evidence="3" id="KW-0169">Cobalamin biosynthesis</keyword>
<dbReference type="GO" id="GO:0009236">
    <property type="term" value="P:cobalamin biosynthetic process"/>
    <property type="evidence" value="ECO:0007669"/>
    <property type="project" value="UniProtKB-KW"/>
</dbReference>
<dbReference type="SUPFAM" id="SSF53790">
    <property type="entry name" value="Tetrapyrrole methylase"/>
    <property type="match status" value="1"/>
</dbReference>
<evidence type="ECO:0000256" key="1">
    <source>
        <dbReference type="ARBA" id="ARBA00005879"/>
    </source>
</evidence>
<evidence type="ECO:0000313" key="16">
    <source>
        <dbReference type="Proteomes" id="UP000315889"/>
    </source>
</evidence>
<dbReference type="NCBIfam" id="TIGR01469">
    <property type="entry name" value="cobA_cysG_Cterm"/>
    <property type="match status" value="1"/>
</dbReference>
<dbReference type="InterPro" id="IPR035996">
    <property type="entry name" value="4pyrrol_Methylase_sf"/>
</dbReference>
<evidence type="ECO:0000256" key="11">
    <source>
        <dbReference type="ARBA" id="ARBA00025705"/>
    </source>
</evidence>
<dbReference type="InterPro" id="IPR050161">
    <property type="entry name" value="Siro_Cobalamin_biosynth"/>
</dbReference>
<dbReference type="GO" id="GO:0016829">
    <property type="term" value="F:lyase activity"/>
    <property type="evidence" value="ECO:0007669"/>
    <property type="project" value="UniProtKB-KW"/>
</dbReference>
<dbReference type="InterPro" id="IPR014777">
    <property type="entry name" value="4pyrrole_Mease_sub1"/>
</dbReference>
<organism evidence="15 16">
    <name type="scientific">SAR92 clade bacterium</name>
    <dbReference type="NCBI Taxonomy" id="2315479"/>
    <lineage>
        <taxon>Bacteria</taxon>
        <taxon>Pseudomonadati</taxon>
        <taxon>Pseudomonadota</taxon>
        <taxon>Gammaproteobacteria</taxon>
        <taxon>Cellvibrionales</taxon>
        <taxon>Porticoccaceae</taxon>
        <taxon>SAR92 clade</taxon>
    </lineage>
</organism>
<dbReference type="PROSITE" id="PS00839">
    <property type="entry name" value="SUMT_1"/>
    <property type="match status" value="1"/>
</dbReference>
<keyword evidence="10" id="KW-0511">Multifunctional enzyme</keyword>
<dbReference type="EC" id="2.1.1.107" evidence="2"/>
<dbReference type="Gene3D" id="3.30.950.10">
    <property type="entry name" value="Methyltransferase, Cobalt-precorrin-4 Transmethylase, Domain 2"/>
    <property type="match status" value="1"/>
</dbReference>
<dbReference type="PANTHER" id="PTHR45790">
    <property type="entry name" value="SIROHEME SYNTHASE-RELATED"/>
    <property type="match status" value="1"/>
</dbReference>
<reference evidence="15 16" key="1">
    <citation type="submission" date="2019-02" db="EMBL/GenBank/DDBJ databases">
        <title>Prokaryotic population dynamics and viral predation in marine succession experiment using metagenomics: the confinement effect.</title>
        <authorList>
            <person name="Haro-Moreno J.M."/>
            <person name="Rodriguez-Valera F."/>
            <person name="Lopez-Perez M."/>
        </authorList>
    </citation>
    <scope>NUCLEOTIDE SEQUENCE [LARGE SCALE GENOMIC DNA]</scope>
    <source>
        <strain evidence="15">MED-G170</strain>
    </source>
</reference>
<evidence type="ECO:0000256" key="10">
    <source>
        <dbReference type="ARBA" id="ARBA00023268"/>
    </source>
</evidence>
<evidence type="ECO:0000256" key="6">
    <source>
        <dbReference type="ARBA" id="ARBA00022691"/>
    </source>
</evidence>
<dbReference type="Gene3D" id="3.40.1010.10">
    <property type="entry name" value="Cobalt-precorrin-4 Transmethylase, Domain 1"/>
    <property type="match status" value="1"/>
</dbReference>
<dbReference type="FunFam" id="3.30.950.10:FF:000001">
    <property type="entry name" value="Siroheme synthase"/>
    <property type="match status" value="1"/>
</dbReference>
<protein>
    <recommendedName>
        <fullName evidence="2">uroporphyrinogen-III C-methyltransferase</fullName>
        <ecNumber evidence="2">2.1.1.107</ecNumber>
    </recommendedName>
</protein>
<feature type="domain" description="Tetrapyrrole methylase" evidence="14">
    <location>
        <begin position="20"/>
        <end position="229"/>
    </location>
</feature>
<evidence type="ECO:0000256" key="3">
    <source>
        <dbReference type="ARBA" id="ARBA00022573"/>
    </source>
</evidence>
<gene>
    <name evidence="15" type="primary">cobA</name>
    <name evidence="15" type="ORF">EVB03_07460</name>
</gene>
<comment type="pathway">
    <text evidence="12">Cofactor biosynthesis; adenosylcobalamin biosynthesis; precorrin-2 from uroporphyrinogen III: step 1/1.</text>
</comment>
<dbReference type="FunFam" id="3.40.1010.10:FF:000001">
    <property type="entry name" value="Siroheme synthase"/>
    <property type="match status" value="1"/>
</dbReference>
<sequence>MLNPVVTDPKPVDRTLFGYVHLVGAGPGDPELITVKAMRLLQEADAIVYDRLANPVLLDYAQECCDLIYVGKQKEQHSLPQDQICELLALLARCGKNVVRLKGGDPFIFGRGGEEVDHLNNQGISCSIVPGITAAIGCAAATQIPLTHRDHAHAVSFITGHRQNGELYINWDLALQKDSTVVFYMGLSNLEEITHQLIKRGCATDKPFAVVAQGTSKDQQIVVGTIGNIAARLRTTPLPSPALLIMGDVIRANGYAQRLADLTFANYPIAAQA</sequence>
<comment type="pathway">
    <text evidence="11">Porphyrin-containing compound metabolism; siroheme biosynthesis; precorrin-2 from uroporphyrinogen III: step 1/1.</text>
</comment>
<comment type="similarity">
    <text evidence="1 13">Belongs to the precorrin methyltransferase family.</text>
</comment>
<keyword evidence="4 13" id="KW-0489">Methyltransferase</keyword>
<evidence type="ECO:0000256" key="13">
    <source>
        <dbReference type="RuleBase" id="RU003960"/>
    </source>
</evidence>
<dbReference type="InterPro" id="IPR003043">
    <property type="entry name" value="Uropor_MeTrfase_CS"/>
</dbReference>
<keyword evidence="6" id="KW-0949">S-adenosyl-L-methionine</keyword>
<dbReference type="UniPathway" id="UPA00262">
    <property type="reaction ID" value="UER00211"/>
</dbReference>
<dbReference type="PROSITE" id="PS00840">
    <property type="entry name" value="SUMT_2"/>
    <property type="match status" value="1"/>
</dbReference>
<dbReference type="CDD" id="cd11642">
    <property type="entry name" value="SUMT"/>
    <property type="match status" value="1"/>
</dbReference>
<dbReference type="GO" id="GO:0019354">
    <property type="term" value="P:siroheme biosynthetic process"/>
    <property type="evidence" value="ECO:0007669"/>
    <property type="project" value="UniProtKB-UniPathway"/>
</dbReference>
<dbReference type="GO" id="GO:0032259">
    <property type="term" value="P:methylation"/>
    <property type="evidence" value="ECO:0007669"/>
    <property type="project" value="UniProtKB-KW"/>
</dbReference>
<keyword evidence="7" id="KW-0560">Oxidoreductase</keyword>
<evidence type="ECO:0000256" key="2">
    <source>
        <dbReference type="ARBA" id="ARBA00012162"/>
    </source>
</evidence>
<dbReference type="InterPro" id="IPR006366">
    <property type="entry name" value="CobA/CysG_C"/>
</dbReference>
<evidence type="ECO:0000256" key="5">
    <source>
        <dbReference type="ARBA" id="ARBA00022679"/>
    </source>
</evidence>
<evidence type="ECO:0000313" key="15">
    <source>
        <dbReference type="EMBL" id="RZO19579.1"/>
    </source>
</evidence>
<evidence type="ECO:0000256" key="4">
    <source>
        <dbReference type="ARBA" id="ARBA00022603"/>
    </source>
</evidence>
<dbReference type="InterPro" id="IPR000878">
    <property type="entry name" value="4pyrrol_Mease"/>
</dbReference>
<keyword evidence="5 13" id="KW-0808">Transferase</keyword>
<dbReference type="GO" id="GO:0016491">
    <property type="term" value="F:oxidoreductase activity"/>
    <property type="evidence" value="ECO:0007669"/>
    <property type="project" value="UniProtKB-KW"/>
</dbReference>
<name>A0A520MED8_9GAMM</name>
<dbReference type="InterPro" id="IPR014776">
    <property type="entry name" value="4pyrrole_Mease_sub2"/>
</dbReference>
<keyword evidence="8" id="KW-0456">Lyase</keyword>
<evidence type="ECO:0000256" key="8">
    <source>
        <dbReference type="ARBA" id="ARBA00023239"/>
    </source>
</evidence>
<dbReference type="Pfam" id="PF00590">
    <property type="entry name" value="TP_methylase"/>
    <property type="match status" value="1"/>
</dbReference>
<dbReference type="GO" id="GO:0004851">
    <property type="term" value="F:uroporphyrin-III C-methyltransferase activity"/>
    <property type="evidence" value="ECO:0007669"/>
    <property type="project" value="UniProtKB-EC"/>
</dbReference>
<evidence type="ECO:0000256" key="12">
    <source>
        <dbReference type="ARBA" id="ARBA00060548"/>
    </source>
</evidence>
<dbReference type="EMBL" id="SHBP01000010">
    <property type="protein sequence ID" value="RZO19579.1"/>
    <property type="molecule type" value="Genomic_DNA"/>
</dbReference>
<dbReference type="Proteomes" id="UP000315889">
    <property type="component" value="Unassembled WGS sequence"/>
</dbReference>
<evidence type="ECO:0000259" key="14">
    <source>
        <dbReference type="Pfam" id="PF00590"/>
    </source>
</evidence>
<evidence type="ECO:0000256" key="9">
    <source>
        <dbReference type="ARBA" id="ARBA00023244"/>
    </source>
</evidence>
<dbReference type="PANTHER" id="PTHR45790:SF3">
    <property type="entry name" value="S-ADENOSYL-L-METHIONINE-DEPENDENT UROPORPHYRINOGEN III METHYLTRANSFERASE, CHLOROPLASTIC"/>
    <property type="match status" value="1"/>
</dbReference>
<dbReference type="AlphaFoldDB" id="A0A520MED8"/>
<evidence type="ECO:0000256" key="7">
    <source>
        <dbReference type="ARBA" id="ARBA00023002"/>
    </source>
</evidence>
<dbReference type="NCBIfam" id="NF004790">
    <property type="entry name" value="PRK06136.1"/>
    <property type="match status" value="1"/>
</dbReference>